<feature type="region of interest" description="Disordered" evidence="1">
    <location>
        <begin position="507"/>
        <end position="549"/>
    </location>
</feature>
<dbReference type="OrthoDB" id="3259897at2759"/>
<evidence type="ECO:0000256" key="1">
    <source>
        <dbReference type="SAM" id="MobiDB-lite"/>
    </source>
</evidence>
<evidence type="ECO:0000313" key="3">
    <source>
        <dbReference type="Proteomes" id="UP000298327"/>
    </source>
</evidence>
<comment type="caution">
    <text evidence="2">The sequence shown here is derived from an EMBL/GenBank/DDBJ whole genome shotgun (WGS) entry which is preliminary data.</text>
</comment>
<feature type="region of interest" description="Disordered" evidence="1">
    <location>
        <begin position="570"/>
        <end position="596"/>
    </location>
</feature>
<feature type="region of interest" description="Disordered" evidence="1">
    <location>
        <begin position="321"/>
        <end position="345"/>
    </location>
</feature>
<accession>A0A4Y9YN79</accession>
<dbReference type="AlphaFoldDB" id="A0A4Y9YN79"/>
<protein>
    <submittedName>
        <fullName evidence="2">Uncharacterized protein</fullName>
    </submittedName>
</protein>
<feature type="compositionally biased region" description="Polar residues" evidence="1">
    <location>
        <begin position="624"/>
        <end position="636"/>
    </location>
</feature>
<gene>
    <name evidence="2" type="ORF">EVG20_g6359</name>
</gene>
<feature type="compositionally biased region" description="Low complexity" evidence="1">
    <location>
        <begin position="507"/>
        <end position="539"/>
    </location>
</feature>
<organism evidence="2 3">
    <name type="scientific">Dentipellis fragilis</name>
    <dbReference type="NCBI Taxonomy" id="205917"/>
    <lineage>
        <taxon>Eukaryota</taxon>
        <taxon>Fungi</taxon>
        <taxon>Dikarya</taxon>
        <taxon>Basidiomycota</taxon>
        <taxon>Agaricomycotina</taxon>
        <taxon>Agaricomycetes</taxon>
        <taxon>Russulales</taxon>
        <taxon>Hericiaceae</taxon>
        <taxon>Dentipellis</taxon>
    </lineage>
</organism>
<feature type="compositionally biased region" description="Basic and acidic residues" evidence="1">
    <location>
        <begin position="576"/>
        <end position="594"/>
    </location>
</feature>
<dbReference type="Proteomes" id="UP000298327">
    <property type="component" value="Unassembled WGS sequence"/>
</dbReference>
<proteinExistence type="predicted"/>
<name>A0A4Y9YN79_9AGAM</name>
<feature type="region of interest" description="Disordered" evidence="1">
    <location>
        <begin position="615"/>
        <end position="639"/>
    </location>
</feature>
<evidence type="ECO:0000313" key="2">
    <source>
        <dbReference type="EMBL" id="TFY63330.1"/>
    </source>
</evidence>
<reference evidence="2 3" key="1">
    <citation type="submission" date="2019-02" db="EMBL/GenBank/DDBJ databases">
        <title>Genome sequencing of the rare red list fungi Dentipellis fragilis.</title>
        <authorList>
            <person name="Buettner E."/>
            <person name="Kellner H."/>
        </authorList>
    </citation>
    <scope>NUCLEOTIDE SEQUENCE [LARGE SCALE GENOMIC DNA]</scope>
    <source>
        <strain evidence="2 3">DSM 105465</strain>
    </source>
</reference>
<feature type="region of interest" description="Disordered" evidence="1">
    <location>
        <begin position="358"/>
        <end position="377"/>
    </location>
</feature>
<sequence>MHAGGLGVSGQAIFGEMRNPWPRVEQWVGRATLAVVTSSATATTSACGQLKLHSHSPATLWDLHDTLRARLVDLLAMLSRGEGFANSVEREAGTGESAEPEANVQSVILNLQYWAVASTSAWAARGVGKERELDRERPSDIYLVCFSSFFHIASGPLLRASLVSPMLHRKPRLRIEPGSGNDLSHAPSSFTPVTAVEKLDYPHESVFRSQKMQVSIRSPSVKMTRWEGQDANFRALPVYGDNDRIGGTIALTPQVTLTAGRFLVYFEGAFMYISPNVQVHQGSPAPQYRHVFYSSSVNLTSANETASPLSATLRGAISATVRRHDSRTGKSAIPRKGSLPTMGSAQKRAHPFSFDIPRGERPGEEMPPTFSSSNVSEGGVRGRAFAERAEVSYKIIAIWEPHDESESRDILEIPILFQPDSDFLSLDGLSSEPESWLEIPLRSDRPIPIQCAVTLPNPSHFPRSGAIAYFVVFSTTPKSPSLAREIASDATITVSLFRQVTINPPQAAAPSSISLSSSSRISASSSSSSTPGTPPGSVSEESDSQATSSLYIPRRNKLFTRVVRSAPPILLRTPRAHSDEHPHPTLPPAKDKPLPELPTVITDSRILHTDVSIGFPKRPRQHTDQSGHPSLHTQKSLPDGLYKGKMQLNKGMLPNVDWAGLSIKYYLEVSVLFGQDDMRARVPIRIY</sequence>
<dbReference type="EMBL" id="SEOQ01000421">
    <property type="protein sequence ID" value="TFY63330.1"/>
    <property type="molecule type" value="Genomic_DNA"/>
</dbReference>
<keyword evidence="3" id="KW-1185">Reference proteome</keyword>